<reference evidence="2" key="2">
    <citation type="journal article" date="2017" name="Nat. Plants">
        <title>The Aegilops tauschii genome reveals multiple impacts of transposons.</title>
        <authorList>
            <person name="Zhao G."/>
            <person name="Zou C."/>
            <person name="Li K."/>
            <person name="Wang K."/>
            <person name="Li T."/>
            <person name="Gao L."/>
            <person name="Zhang X."/>
            <person name="Wang H."/>
            <person name="Yang Z."/>
            <person name="Liu X."/>
            <person name="Jiang W."/>
            <person name="Mao L."/>
            <person name="Kong X."/>
            <person name="Jiao Y."/>
            <person name="Jia J."/>
        </authorList>
    </citation>
    <scope>NUCLEOTIDE SEQUENCE [LARGE SCALE GENOMIC DNA]</scope>
    <source>
        <strain evidence="2">cv. AL8/78</strain>
    </source>
</reference>
<evidence type="ECO:0000313" key="2">
    <source>
        <dbReference type="Proteomes" id="UP000015105"/>
    </source>
</evidence>
<reference evidence="2" key="1">
    <citation type="journal article" date="2014" name="Science">
        <title>Ancient hybridizations among the ancestral genomes of bread wheat.</title>
        <authorList>
            <consortium name="International Wheat Genome Sequencing Consortium,"/>
            <person name="Marcussen T."/>
            <person name="Sandve S.R."/>
            <person name="Heier L."/>
            <person name="Spannagl M."/>
            <person name="Pfeifer M."/>
            <person name="Jakobsen K.S."/>
            <person name="Wulff B.B."/>
            <person name="Steuernagel B."/>
            <person name="Mayer K.F."/>
            <person name="Olsen O.A."/>
        </authorList>
    </citation>
    <scope>NUCLEOTIDE SEQUENCE [LARGE SCALE GENOMIC DNA]</scope>
    <source>
        <strain evidence="2">cv. AL8/78</strain>
    </source>
</reference>
<sequence length="29" mass="3429">RRWRLTIETLKVAVSLSLTIFKPLILTLF</sequence>
<accession>A0A453HII6</accession>
<reference evidence="1" key="3">
    <citation type="journal article" date="2017" name="Nature">
        <title>Genome sequence of the progenitor of the wheat D genome Aegilops tauschii.</title>
        <authorList>
            <person name="Luo M.C."/>
            <person name="Gu Y.Q."/>
            <person name="Puiu D."/>
            <person name="Wang H."/>
            <person name="Twardziok S.O."/>
            <person name="Deal K.R."/>
            <person name="Huo N."/>
            <person name="Zhu T."/>
            <person name="Wang L."/>
            <person name="Wang Y."/>
            <person name="McGuire P.E."/>
            <person name="Liu S."/>
            <person name="Long H."/>
            <person name="Ramasamy R.K."/>
            <person name="Rodriguez J.C."/>
            <person name="Van S.L."/>
            <person name="Yuan L."/>
            <person name="Wang Z."/>
            <person name="Xia Z."/>
            <person name="Xiao L."/>
            <person name="Anderson O.D."/>
            <person name="Ouyang S."/>
            <person name="Liang Y."/>
            <person name="Zimin A.V."/>
            <person name="Pertea G."/>
            <person name="Qi P."/>
            <person name="Bennetzen J.L."/>
            <person name="Dai X."/>
            <person name="Dawson M.W."/>
            <person name="Muller H.G."/>
            <person name="Kugler K."/>
            <person name="Rivarola-Duarte L."/>
            <person name="Spannagl M."/>
            <person name="Mayer K.F.X."/>
            <person name="Lu F.H."/>
            <person name="Bevan M.W."/>
            <person name="Leroy P."/>
            <person name="Li P."/>
            <person name="You F.M."/>
            <person name="Sun Q."/>
            <person name="Liu Z."/>
            <person name="Lyons E."/>
            <person name="Wicker T."/>
            <person name="Salzberg S.L."/>
            <person name="Devos K.M."/>
            <person name="Dvorak J."/>
        </authorList>
    </citation>
    <scope>NUCLEOTIDE SEQUENCE [LARGE SCALE GENOMIC DNA]</scope>
    <source>
        <strain evidence="1">cv. AL8/78</strain>
    </source>
</reference>
<dbReference type="Gramene" id="AET4Gv20199400.23">
    <property type="protein sequence ID" value="AET4Gv20199400.23"/>
    <property type="gene ID" value="AET4Gv20199400"/>
</dbReference>
<evidence type="ECO:0000313" key="1">
    <source>
        <dbReference type="EnsemblPlants" id="AET4Gv20199400.23"/>
    </source>
</evidence>
<dbReference type="EnsemblPlants" id="AET4Gv20199400.23">
    <property type="protein sequence ID" value="AET4Gv20199400.23"/>
    <property type="gene ID" value="AET4Gv20199400"/>
</dbReference>
<dbReference type="AlphaFoldDB" id="A0A453HII6"/>
<name>A0A453HII6_AEGTS</name>
<organism evidence="1 2">
    <name type="scientific">Aegilops tauschii subsp. strangulata</name>
    <name type="common">Goatgrass</name>
    <dbReference type="NCBI Taxonomy" id="200361"/>
    <lineage>
        <taxon>Eukaryota</taxon>
        <taxon>Viridiplantae</taxon>
        <taxon>Streptophyta</taxon>
        <taxon>Embryophyta</taxon>
        <taxon>Tracheophyta</taxon>
        <taxon>Spermatophyta</taxon>
        <taxon>Magnoliopsida</taxon>
        <taxon>Liliopsida</taxon>
        <taxon>Poales</taxon>
        <taxon>Poaceae</taxon>
        <taxon>BOP clade</taxon>
        <taxon>Pooideae</taxon>
        <taxon>Triticodae</taxon>
        <taxon>Triticeae</taxon>
        <taxon>Triticinae</taxon>
        <taxon>Aegilops</taxon>
    </lineage>
</organism>
<reference evidence="1" key="4">
    <citation type="submission" date="2019-03" db="UniProtKB">
        <authorList>
            <consortium name="EnsemblPlants"/>
        </authorList>
    </citation>
    <scope>IDENTIFICATION</scope>
</reference>
<protein>
    <submittedName>
        <fullName evidence="1">Uncharacterized protein</fullName>
    </submittedName>
</protein>
<proteinExistence type="predicted"/>
<dbReference type="Proteomes" id="UP000015105">
    <property type="component" value="Chromosome 4D"/>
</dbReference>
<reference evidence="1" key="5">
    <citation type="journal article" date="2021" name="G3 (Bethesda)">
        <title>Aegilops tauschii genome assembly Aet v5.0 features greater sequence contiguity and improved annotation.</title>
        <authorList>
            <person name="Wang L."/>
            <person name="Zhu T."/>
            <person name="Rodriguez J.C."/>
            <person name="Deal K.R."/>
            <person name="Dubcovsky J."/>
            <person name="McGuire P.E."/>
            <person name="Lux T."/>
            <person name="Spannagl M."/>
            <person name="Mayer K.F.X."/>
            <person name="Baldrich P."/>
            <person name="Meyers B.C."/>
            <person name="Huo N."/>
            <person name="Gu Y.Q."/>
            <person name="Zhou H."/>
            <person name="Devos K.M."/>
            <person name="Bennetzen J.L."/>
            <person name="Unver T."/>
            <person name="Budak H."/>
            <person name="Gulick P.J."/>
            <person name="Galiba G."/>
            <person name="Kalapos B."/>
            <person name="Nelson D.R."/>
            <person name="Li P."/>
            <person name="You F.M."/>
            <person name="Luo M.C."/>
            <person name="Dvorak J."/>
        </authorList>
    </citation>
    <scope>NUCLEOTIDE SEQUENCE [LARGE SCALE GENOMIC DNA]</scope>
    <source>
        <strain evidence="1">cv. AL8/78</strain>
    </source>
</reference>
<keyword evidence="2" id="KW-1185">Reference proteome</keyword>